<keyword evidence="2 5" id="KW-0690">Ribosome biogenesis</keyword>
<dbReference type="Pfam" id="PF05239">
    <property type="entry name" value="PRC"/>
    <property type="match status" value="1"/>
</dbReference>
<dbReference type="GO" id="GO:0043022">
    <property type="term" value="F:ribosome binding"/>
    <property type="evidence" value="ECO:0007669"/>
    <property type="project" value="InterPro"/>
</dbReference>
<comment type="function">
    <text evidence="5">An accessory protein needed during the final step in the assembly of 30S ribosomal subunit, possibly for assembly of the head region. Essential for efficient processing of 16S rRNA. May be needed both before and after RbfA during the maturation of 16S rRNA. It has affinity for free ribosomal 30S subunits but not for 70S ribosomes.</text>
</comment>
<dbReference type="EMBL" id="MIJZ01000001">
    <property type="protein sequence ID" value="OEG13496.1"/>
    <property type="molecule type" value="Genomic_DNA"/>
</dbReference>
<sequence length="174" mass="19967">MTEYLNVGKIVNTQGLKGELRIISQTDFPELRYKKGSVLTLFQEKKAPIELTIKTHRKHKNFDIVTFEDHFSINDVEKYRDGILKVSKEGLKDLPGDEFYYHEIIGLTVIDENNEELGKIKEILSPGANDVWVVQRPKKKDALIPYIESVVKSIDLEEGIVRVEIPEGLIDDEN</sequence>
<dbReference type="InterPro" id="IPR036976">
    <property type="entry name" value="RimM_N_sf"/>
</dbReference>
<dbReference type="InterPro" id="IPR002676">
    <property type="entry name" value="RimM_N"/>
</dbReference>
<dbReference type="AlphaFoldDB" id="A0A1E5GLB7"/>
<evidence type="ECO:0000313" key="8">
    <source>
        <dbReference type="EMBL" id="OEG13496.1"/>
    </source>
</evidence>
<dbReference type="Gene3D" id="2.30.30.240">
    <property type="entry name" value="PRC-barrel domain"/>
    <property type="match status" value="1"/>
</dbReference>
<comment type="subcellular location">
    <subcellularLocation>
        <location evidence="5">Cytoplasm</location>
    </subcellularLocation>
</comment>
<dbReference type="GO" id="GO:0005840">
    <property type="term" value="C:ribosome"/>
    <property type="evidence" value="ECO:0007669"/>
    <property type="project" value="InterPro"/>
</dbReference>
<dbReference type="GO" id="GO:0006364">
    <property type="term" value="P:rRNA processing"/>
    <property type="evidence" value="ECO:0007669"/>
    <property type="project" value="UniProtKB-UniRule"/>
</dbReference>
<evidence type="ECO:0000259" key="6">
    <source>
        <dbReference type="Pfam" id="PF01782"/>
    </source>
</evidence>
<protein>
    <recommendedName>
        <fullName evidence="5">Ribosome maturation factor RimM</fullName>
    </recommendedName>
</protein>
<name>A0A1E5GLB7_9ENTE</name>
<proteinExistence type="inferred from homology"/>
<gene>
    <name evidence="5" type="primary">rimM</name>
    <name evidence="8" type="ORF">BCR21_00455</name>
</gene>
<feature type="domain" description="RimM N-terminal" evidence="6">
    <location>
        <begin position="7"/>
        <end position="89"/>
    </location>
</feature>
<feature type="domain" description="PRC-barrel" evidence="7">
    <location>
        <begin position="97"/>
        <end position="169"/>
    </location>
</feature>
<keyword evidence="1 5" id="KW-0963">Cytoplasm</keyword>
<organism evidence="8 9">
    <name type="scientific">Enterococcus ureasiticus</name>
    <dbReference type="NCBI Taxonomy" id="903984"/>
    <lineage>
        <taxon>Bacteria</taxon>
        <taxon>Bacillati</taxon>
        <taxon>Bacillota</taxon>
        <taxon>Bacilli</taxon>
        <taxon>Lactobacillales</taxon>
        <taxon>Enterococcaceae</taxon>
        <taxon>Enterococcus</taxon>
    </lineage>
</organism>
<dbReference type="PANTHER" id="PTHR33692:SF1">
    <property type="entry name" value="RIBOSOME MATURATION FACTOR RIMM"/>
    <property type="match status" value="1"/>
</dbReference>
<dbReference type="SUPFAM" id="SSF50346">
    <property type="entry name" value="PRC-barrel domain"/>
    <property type="match status" value="1"/>
</dbReference>
<dbReference type="Proteomes" id="UP000094068">
    <property type="component" value="Unassembled WGS sequence"/>
</dbReference>
<keyword evidence="9" id="KW-1185">Reference proteome</keyword>
<dbReference type="STRING" id="903984.BCR21_00455"/>
<dbReference type="InterPro" id="IPR011033">
    <property type="entry name" value="PRC_barrel-like_sf"/>
</dbReference>
<dbReference type="InterPro" id="IPR011961">
    <property type="entry name" value="RimM"/>
</dbReference>
<evidence type="ECO:0000256" key="5">
    <source>
        <dbReference type="HAMAP-Rule" id="MF_00014"/>
    </source>
</evidence>
<comment type="similarity">
    <text evidence="5">Belongs to the RimM family.</text>
</comment>
<dbReference type="InterPro" id="IPR009000">
    <property type="entry name" value="Transl_B-barrel_sf"/>
</dbReference>
<dbReference type="GO" id="GO:0042274">
    <property type="term" value="P:ribosomal small subunit biogenesis"/>
    <property type="evidence" value="ECO:0007669"/>
    <property type="project" value="UniProtKB-UniRule"/>
</dbReference>
<evidence type="ECO:0000256" key="3">
    <source>
        <dbReference type="ARBA" id="ARBA00022552"/>
    </source>
</evidence>
<dbReference type="Gene3D" id="2.40.30.60">
    <property type="entry name" value="RimM"/>
    <property type="match status" value="1"/>
</dbReference>
<comment type="caution">
    <text evidence="8">The sequence shown here is derived from an EMBL/GenBank/DDBJ whole genome shotgun (WGS) entry which is preliminary data.</text>
</comment>
<evidence type="ECO:0000259" key="7">
    <source>
        <dbReference type="Pfam" id="PF05239"/>
    </source>
</evidence>
<dbReference type="InterPro" id="IPR027275">
    <property type="entry name" value="PRC-brl_dom"/>
</dbReference>
<dbReference type="NCBIfam" id="TIGR02273">
    <property type="entry name" value="16S_RimM"/>
    <property type="match status" value="1"/>
</dbReference>
<evidence type="ECO:0000256" key="1">
    <source>
        <dbReference type="ARBA" id="ARBA00022490"/>
    </source>
</evidence>
<accession>A0A1E5GLB7</accession>
<evidence type="ECO:0000313" key="9">
    <source>
        <dbReference type="Proteomes" id="UP000094068"/>
    </source>
</evidence>
<reference evidence="9" key="1">
    <citation type="submission" date="2016-09" db="EMBL/GenBank/DDBJ databases">
        <authorList>
            <person name="Gulvik C.A."/>
        </authorList>
    </citation>
    <scope>NUCLEOTIDE SEQUENCE [LARGE SCALE GENOMIC DNA]</scope>
    <source>
        <strain evidence="9">DSM 23328</strain>
    </source>
</reference>
<evidence type="ECO:0000256" key="2">
    <source>
        <dbReference type="ARBA" id="ARBA00022517"/>
    </source>
</evidence>
<dbReference type="OrthoDB" id="9810331at2"/>
<dbReference type="HAMAP" id="MF_00014">
    <property type="entry name" value="Ribosome_mat_RimM"/>
    <property type="match status" value="1"/>
</dbReference>
<dbReference type="RefSeq" id="WP_069644562.1">
    <property type="nucleotide sequence ID" value="NZ_MIJZ01000001.1"/>
</dbReference>
<dbReference type="GO" id="GO:0005737">
    <property type="term" value="C:cytoplasm"/>
    <property type="evidence" value="ECO:0007669"/>
    <property type="project" value="UniProtKB-SubCell"/>
</dbReference>
<keyword evidence="4 5" id="KW-0143">Chaperone</keyword>
<dbReference type="PANTHER" id="PTHR33692">
    <property type="entry name" value="RIBOSOME MATURATION FACTOR RIMM"/>
    <property type="match status" value="1"/>
</dbReference>
<evidence type="ECO:0000256" key="4">
    <source>
        <dbReference type="ARBA" id="ARBA00023186"/>
    </source>
</evidence>
<comment type="domain">
    <text evidence="5">The PRC barrel domain binds ribosomal protein uS19.</text>
</comment>
<keyword evidence="3 5" id="KW-0698">rRNA processing</keyword>
<comment type="subunit">
    <text evidence="5">Binds ribosomal protein uS19.</text>
</comment>
<dbReference type="Pfam" id="PF01782">
    <property type="entry name" value="RimM"/>
    <property type="match status" value="1"/>
</dbReference>
<dbReference type="SUPFAM" id="SSF50447">
    <property type="entry name" value="Translation proteins"/>
    <property type="match status" value="1"/>
</dbReference>